<keyword evidence="4" id="KW-1185">Reference proteome</keyword>
<dbReference type="SUPFAM" id="SSF103481">
    <property type="entry name" value="Multidrug resistance efflux transporter EmrE"/>
    <property type="match status" value="2"/>
</dbReference>
<feature type="transmembrane region" description="Helical" evidence="1">
    <location>
        <begin position="69"/>
        <end position="88"/>
    </location>
</feature>
<evidence type="ECO:0000313" key="4">
    <source>
        <dbReference type="Proteomes" id="UP001597508"/>
    </source>
</evidence>
<proteinExistence type="predicted"/>
<dbReference type="PANTHER" id="PTHR22911">
    <property type="entry name" value="ACYL-MALONYL CONDENSING ENZYME-RELATED"/>
    <property type="match status" value="1"/>
</dbReference>
<keyword evidence="1" id="KW-0812">Transmembrane</keyword>
<dbReference type="RefSeq" id="WP_379665322.1">
    <property type="nucleotide sequence ID" value="NZ_JBHULH010000001.1"/>
</dbReference>
<gene>
    <name evidence="3" type="ORF">ACFSRZ_04490</name>
</gene>
<dbReference type="Pfam" id="PF00892">
    <property type="entry name" value="EamA"/>
    <property type="match status" value="2"/>
</dbReference>
<feature type="transmembrane region" description="Helical" evidence="1">
    <location>
        <begin position="264"/>
        <end position="282"/>
    </location>
</feature>
<accession>A0ABW5LTC8</accession>
<sequence length="287" mass="32464">MSDNKHLQHLSGLLLATLFISTSGVLGKYIAMPSEVIVWFRSSFSVVFLFIFCRYRNINLKIQYKKEHFPFIVASFFMAAHWITYFYALKLSNVALGMLSLFTFPVITALLEPFFTKKRLNPIHIVLGIIVLLGIYILAPEFNLESSDVKGILFGILSALCYAIRMLIMKRYAKDHHGSMLMFYQTLIITVVLVPVLSFMDLSGFQSQFPYLILIALLTTVIGHSLMVHSLKFFSASAATIISSIQPIFGIILAFFFLNEIPHVNTYIGGALILSTVIIESIRTKRQ</sequence>
<comment type="caution">
    <text evidence="3">The sequence shown here is derived from an EMBL/GenBank/DDBJ whole genome shotgun (WGS) entry which is preliminary data.</text>
</comment>
<keyword evidence="1" id="KW-0472">Membrane</keyword>
<keyword evidence="1" id="KW-1133">Transmembrane helix</keyword>
<dbReference type="EMBL" id="JBHULH010000001">
    <property type="protein sequence ID" value="MFD2566617.1"/>
    <property type="molecule type" value="Genomic_DNA"/>
</dbReference>
<evidence type="ECO:0000259" key="2">
    <source>
        <dbReference type="Pfam" id="PF00892"/>
    </source>
</evidence>
<feature type="transmembrane region" description="Helical" evidence="1">
    <location>
        <begin position="180"/>
        <end position="199"/>
    </location>
</feature>
<feature type="transmembrane region" description="Helical" evidence="1">
    <location>
        <begin position="151"/>
        <end position="168"/>
    </location>
</feature>
<evidence type="ECO:0000256" key="1">
    <source>
        <dbReference type="SAM" id="Phobius"/>
    </source>
</evidence>
<organism evidence="3 4">
    <name type="scientific">Pseudotenacibaculum haliotis</name>
    <dbReference type="NCBI Taxonomy" id="1862138"/>
    <lineage>
        <taxon>Bacteria</taxon>
        <taxon>Pseudomonadati</taxon>
        <taxon>Bacteroidota</taxon>
        <taxon>Flavobacteriia</taxon>
        <taxon>Flavobacteriales</taxon>
        <taxon>Flavobacteriaceae</taxon>
        <taxon>Pseudotenacibaculum</taxon>
    </lineage>
</organism>
<dbReference type="PANTHER" id="PTHR22911:SF79">
    <property type="entry name" value="MOBA-LIKE NTP TRANSFERASE DOMAIN-CONTAINING PROTEIN"/>
    <property type="match status" value="1"/>
</dbReference>
<feature type="transmembrane region" description="Helical" evidence="1">
    <location>
        <begin position="123"/>
        <end position="139"/>
    </location>
</feature>
<dbReference type="InterPro" id="IPR037185">
    <property type="entry name" value="EmrE-like"/>
</dbReference>
<evidence type="ECO:0000313" key="3">
    <source>
        <dbReference type="EMBL" id="MFD2566617.1"/>
    </source>
</evidence>
<dbReference type="InterPro" id="IPR000620">
    <property type="entry name" value="EamA_dom"/>
</dbReference>
<protein>
    <submittedName>
        <fullName evidence="3">DMT family transporter</fullName>
    </submittedName>
</protein>
<feature type="transmembrane region" description="Helical" evidence="1">
    <location>
        <begin position="238"/>
        <end position="258"/>
    </location>
</feature>
<feature type="transmembrane region" description="Helical" evidence="1">
    <location>
        <begin position="94"/>
        <end position="111"/>
    </location>
</feature>
<feature type="domain" description="EamA" evidence="2">
    <location>
        <begin position="13"/>
        <end position="138"/>
    </location>
</feature>
<name>A0ABW5LTC8_9FLAO</name>
<dbReference type="Proteomes" id="UP001597508">
    <property type="component" value="Unassembled WGS sequence"/>
</dbReference>
<reference evidence="4" key="1">
    <citation type="journal article" date="2019" name="Int. J. Syst. Evol. Microbiol.">
        <title>The Global Catalogue of Microorganisms (GCM) 10K type strain sequencing project: providing services to taxonomists for standard genome sequencing and annotation.</title>
        <authorList>
            <consortium name="The Broad Institute Genomics Platform"/>
            <consortium name="The Broad Institute Genome Sequencing Center for Infectious Disease"/>
            <person name="Wu L."/>
            <person name="Ma J."/>
        </authorList>
    </citation>
    <scope>NUCLEOTIDE SEQUENCE [LARGE SCALE GENOMIC DNA]</scope>
    <source>
        <strain evidence="4">KCTC 52127</strain>
    </source>
</reference>
<feature type="domain" description="EamA" evidence="2">
    <location>
        <begin position="150"/>
        <end position="279"/>
    </location>
</feature>
<feature type="transmembrane region" description="Helical" evidence="1">
    <location>
        <begin position="211"/>
        <end position="231"/>
    </location>
</feature>
<feature type="transmembrane region" description="Helical" evidence="1">
    <location>
        <begin position="37"/>
        <end position="57"/>
    </location>
</feature>